<evidence type="ECO:0000313" key="3">
    <source>
        <dbReference type="EMBL" id="KAH0575562.1"/>
    </source>
</evidence>
<dbReference type="EMBL" id="AUWU02000003">
    <property type="protein sequence ID" value="KAH0575562.1"/>
    <property type="molecule type" value="Genomic_DNA"/>
</dbReference>
<sequence length="200" mass="22408">MGVCSSKTATSPQSETVTQDPATISNPIQIDPNQIPTNEIEHDKTSPTLPKFVIRDPVQPIQTQPEEHHNLLLDEPAMDASAVAKLAAREADEKTEKLRERQYEEIAKRNKLATQNPQVKSIAANQNADKPKRRVKGVLEQIAKKTKEYEFNDDKEAQMVANKGRSVFDQIEQQENAQLKEKALKRPGSAGGREKDIDME</sequence>
<gene>
    <name evidence="2" type="ORF">SS50377_13684</name>
    <name evidence="3" type="ORF">SS50377_23197</name>
</gene>
<protein>
    <submittedName>
        <fullName evidence="2">Uncharacterized protein</fullName>
    </submittedName>
</protein>
<dbReference type="AlphaFoldDB" id="V6LPY0"/>
<organism evidence="2">
    <name type="scientific">Spironucleus salmonicida</name>
    <dbReference type="NCBI Taxonomy" id="348837"/>
    <lineage>
        <taxon>Eukaryota</taxon>
        <taxon>Metamonada</taxon>
        <taxon>Diplomonadida</taxon>
        <taxon>Hexamitidae</taxon>
        <taxon>Hexamitinae</taxon>
        <taxon>Spironucleus</taxon>
    </lineage>
</organism>
<feature type="region of interest" description="Disordered" evidence="1">
    <location>
        <begin position="180"/>
        <end position="200"/>
    </location>
</feature>
<feature type="region of interest" description="Disordered" evidence="1">
    <location>
        <begin position="1"/>
        <end position="50"/>
    </location>
</feature>
<evidence type="ECO:0000313" key="4">
    <source>
        <dbReference type="Proteomes" id="UP000018208"/>
    </source>
</evidence>
<proteinExistence type="predicted"/>
<evidence type="ECO:0000256" key="1">
    <source>
        <dbReference type="SAM" id="MobiDB-lite"/>
    </source>
</evidence>
<accession>V6LPY0</accession>
<evidence type="ECO:0000313" key="2">
    <source>
        <dbReference type="EMBL" id="EST46298.1"/>
    </source>
</evidence>
<feature type="compositionally biased region" description="Polar residues" evidence="1">
    <location>
        <begin position="112"/>
        <end position="128"/>
    </location>
</feature>
<reference evidence="3" key="2">
    <citation type="submission" date="2020-12" db="EMBL/GenBank/DDBJ databases">
        <title>New Spironucleus salmonicida genome in near-complete chromosomes.</title>
        <authorList>
            <person name="Xu F."/>
            <person name="Kurt Z."/>
            <person name="Jimenez-Gonzalez A."/>
            <person name="Astvaldsson A."/>
            <person name="Andersson J.O."/>
            <person name="Svard S.G."/>
        </authorList>
    </citation>
    <scope>NUCLEOTIDE SEQUENCE</scope>
    <source>
        <strain evidence="3">ATCC 50377</strain>
    </source>
</reference>
<feature type="region of interest" description="Disordered" evidence="1">
    <location>
        <begin position="107"/>
        <end position="135"/>
    </location>
</feature>
<name>V6LPY0_9EUKA</name>
<dbReference type="VEuPathDB" id="GiardiaDB:SS50377_23197"/>
<keyword evidence="4" id="KW-1185">Reference proteome</keyword>
<feature type="compositionally biased region" description="Polar residues" evidence="1">
    <location>
        <begin position="1"/>
        <end position="37"/>
    </location>
</feature>
<dbReference type="Proteomes" id="UP000018208">
    <property type="component" value="Unassembled WGS sequence"/>
</dbReference>
<reference evidence="2 3" key="1">
    <citation type="journal article" date="2014" name="PLoS Genet.">
        <title>The Genome of Spironucleus salmonicida Highlights a Fish Pathogen Adapted to Fluctuating Environments.</title>
        <authorList>
            <person name="Xu F."/>
            <person name="Jerlstrom-Hultqvist J."/>
            <person name="Einarsson E."/>
            <person name="Astvaldsson A."/>
            <person name="Svard S.G."/>
            <person name="Andersson J.O."/>
        </authorList>
    </citation>
    <scope>NUCLEOTIDE SEQUENCE</scope>
    <source>
        <strain evidence="3">ATCC 50377</strain>
    </source>
</reference>
<dbReference type="EMBL" id="KI546078">
    <property type="protein sequence ID" value="EST46298.1"/>
    <property type="molecule type" value="Genomic_DNA"/>
</dbReference>